<accession>A0A9J7N776</accession>
<dbReference type="Proteomes" id="UP000001554">
    <property type="component" value="Chromosome 1"/>
</dbReference>
<dbReference type="InterPro" id="IPR001007">
    <property type="entry name" value="VWF_dom"/>
</dbReference>
<dbReference type="GeneID" id="118426998"/>
<evidence type="ECO:0000313" key="4">
    <source>
        <dbReference type="Proteomes" id="UP000001554"/>
    </source>
</evidence>
<evidence type="ECO:0000256" key="2">
    <source>
        <dbReference type="SAM" id="SignalP"/>
    </source>
</evidence>
<dbReference type="PROSITE" id="PS01208">
    <property type="entry name" value="VWFC_1"/>
    <property type="match status" value="2"/>
</dbReference>
<keyword evidence="4" id="KW-1185">Reference proteome</keyword>
<organism evidence="4 5">
    <name type="scientific">Branchiostoma floridae</name>
    <name type="common">Florida lancelet</name>
    <name type="synonym">Amphioxus</name>
    <dbReference type="NCBI Taxonomy" id="7739"/>
    <lineage>
        <taxon>Eukaryota</taxon>
        <taxon>Metazoa</taxon>
        <taxon>Chordata</taxon>
        <taxon>Cephalochordata</taxon>
        <taxon>Leptocardii</taxon>
        <taxon>Amphioxiformes</taxon>
        <taxon>Branchiostomatidae</taxon>
        <taxon>Branchiostoma</taxon>
    </lineage>
</organism>
<evidence type="ECO:0000256" key="1">
    <source>
        <dbReference type="SAM" id="MobiDB-lite"/>
    </source>
</evidence>
<dbReference type="Gene3D" id="6.20.200.20">
    <property type="match status" value="3"/>
</dbReference>
<feature type="compositionally biased region" description="Low complexity" evidence="1">
    <location>
        <begin position="22"/>
        <end position="47"/>
    </location>
</feature>
<gene>
    <name evidence="5" type="primary">LOC118426998</name>
</gene>
<feature type="domain" description="VWFC" evidence="3">
    <location>
        <begin position="240"/>
        <end position="299"/>
    </location>
</feature>
<feature type="domain" description="VWFC" evidence="3">
    <location>
        <begin position="119"/>
        <end position="178"/>
    </location>
</feature>
<feature type="signal peptide" evidence="2">
    <location>
        <begin position="1"/>
        <end position="21"/>
    </location>
</feature>
<dbReference type="SUPFAM" id="SSF57603">
    <property type="entry name" value="FnI-like domain"/>
    <property type="match status" value="5"/>
</dbReference>
<dbReference type="SMART" id="SM00214">
    <property type="entry name" value="VWC"/>
    <property type="match status" value="5"/>
</dbReference>
<evidence type="ECO:0000259" key="3">
    <source>
        <dbReference type="PROSITE" id="PS50184"/>
    </source>
</evidence>
<reference evidence="5" key="2">
    <citation type="submission" date="2025-08" db="UniProtKB">
        <authorList>
            <consortium name="RefSeq"/>
        </authorList>
    </citation>
    <scope>IDENTIFICATION</scope>
    <source>
        <strain evidence="5">S238N-H82</strain>
        <tissue evidence="5">Testes</tissue>
    </source>
</reference>
<dbReference type="AlphaFoldDB" id="A0A9J7N776"/>
<feature type="chain" id="PRO_5039943062" evidence="2">
    <location>
        <begin position="22"/>
        <end position="364"/>
    </location>
</feature>
<proteinExistence type="predicted"/>
<feature type="region of interest" description="Disordered" evidence="1">
    <location>
        <begin position="22"/>
        <end position="57"/>
    </location>
</feature>
<dbReference type="Pfam" id="PF23334">
    <property type="entry name" value="VWC2L_2nd"/>
    <property type="match status" value="5"/>
</dbReference>
<evidence type="ECO:0000313" key="5">
    <source>
        <dbReference type="RefSeq" id="XP_035692539.1"/>
    </source>
</evidence>
<keyword evidence="2" id="KW-0732">Signal</keyword>
<dbReference type="InterPro" id="IPR052624">
    <property type="entry name" value="CRIM1"/>
</dbReference>
<dbReference type="RefSeq" id="XP_035692539.1">
    <property type="nucleotide sequence ID" value="XM_035836646.1"/>
</dbReference>
<feature type="domain" description="VWFC" evidence="3">
    <location>
        <begin position="179"/>
        <end position="238"/>
    </location>
</feature>
<sequence>MLWKLLLATLVMCVAIRETIGRPDPGQGPPAGRGRPFSGRGRPFPGRGRPDRPPGQARKGCWYNDVFIPVGKKHKPDDCTTCTCEAAGAEPECVAIACIALYCPNPEYIPGQCCPVCPPGCMYGDVFIAVGTTYQPDPCTWCTCEADGAEPQCLAIACAFPLCPEPEYIPDQCCPVCPPGCMYGDVFIAPGNTYQPDPCTWCYCPEDGGPVACAVADCAFPPCSNLVYLPDQCCPVCQDIGCQHADGIILPGEDYKPNPCEGCTCPEAGQDPLCYAMACLEPDCEQPVQVAGQCCPVCDAPDGCLQDNNVIIPVGAEIPQQDPCVVCTCPFAGGTPTCSIIACPAVSCDNPVQIAGQCCPLCNM</sequence>
<feature type="domain" description="VWFC" evidence="3">
    <location>
        <begin position="302"/>
        <end position="363"/>
    </location>
</feature>
<dbReference type="PROSITE" id="PS50184">
    <property type="entry name" value="VWFC_2"/>
    <property type="match status" value="5"/>
</dbReference>
<dbReference type="PANTHER" id="PTHR46439:SF1">
    <property type="entry name" value="CYSTEINE-RICH MOTOR NEURON 1 PROTEIN"/>
    <property type="match status" value="1"/>
</dbReference>
<reference evidence="4" key="1">
    <citation type="journal article" date="2020" name="Nat. Ecol. Evol.">
        <title>Deeply conserved synteny resolves early events in vertebrate evolution.</title>
        <authorList>
            <person name="Simakov O."/>
            <person name="Marletaz F."/>
            <person name="Yue J.X."/>
            <person name="O'Connell B."/>
            <person name="Jenkins J."/>
            <person name="Brandt A."/>
            <person name="Calef R."/>
            <person name="Tung C.H."/>
            <person name="Huang T.K."/>
            <person name="Schmutz J."/>
            <person name="Satoh N."/>
            <person name="Yu J.K."/>
            <person name="Putnam N.H."/>
            <person name="Green R.E."/>
            <person name="Rokhsar D.S."/>
        </authorList>
    </citation>
    <scope>NUCLEOTIDE SEQUENCE [LARGE SCALE GENOMIC DNA]</scope>
    <source>
        <strain evidence="4">S238N-H82</strain>
    </source>
</reference>
<protein>
    <submittedName>
        <fullName evidence="5">von Willebrand factor C and EGF domain-containing protein-like isoform X2</fullName>
    </submittedName>
</protein>
<feature type="domain" description="VWFC" evidence="3">
    <location>
        <begin position="59"/>
        <end position="118"/>
    </location>
</feature>
<name>A0A9J7N776_BRAFL</name>
<dbReference type="PANTHER" id="PTHR46439">
    <property type="entry name" value="CYSTEINE-RICH MOTOR NEURON 1 PROTEIN"/>
    <property type="match status" value="1"/>
</dbReference>